<evidence type="ECO:0000313" key="10">
    <source>
        <dbReference type="EMBL" id="TDC88768.1"/>
    </source>
</evidence>
<evidence type="ECO:0000256" key="8">
    <source>
        <dbReference type="SAM" id="MobiDB-lite"/>
    </source>
</evidence>
<dbReference type="Gene3D" id="3.30.200.20">
    <property type="entry name" value="Phosphorylase Kinase, domain 1"/>
    <property type="match status" value="1"/>
</dbReference>
<organism evidence="10 11">
    <name type="scientific">Nonomuraea deserti</name>
    <dbReference type="NCBI Taxonomy" id="1848322"/>
    <lineage>
        <taxon>Bacteria</taxon>
        <taxon>Bacillati</taxon>
        <taxon>Actinomycetota</taxon>
        <taxon>Actinomycetes</taxon>
        <taxon>Streptosporangiales</taxon>
        <taxon>Streptosporangiaceae</taxon>
        <taxon>Nonomuraea</taxon>
    </lineage>
</organism>
<dbReference type="PROSITE" id="PS00107">
    <property type="entry name" value="PROTEIN_KINASE_ATP"/>
    <property type="match status" value="1"/>
</dbReference>
<dbReference type="EC" id="2.7.11.1" evidence="1"/>
<evidence type="ECO:0000256" key="6">
    <source>
        <dbReference type="ARBA" id="ARBA00022840"/>
    </source>
</evidence>
<protein>
    <recommendedName>
        <fullName evidence="1">non-specific serine/threonine protein kinase</fullName>
        <ecNumber evidence="1">2.7.11.1</ecNumber>
    </recommendedName>
</protein>
<proteinExistence type="predicted"/>
<evidence type="ECO:0000259" key="9">
    <source>
        <dbReference type="PROSITE" id="PS50011"/>
    </source>
</evidence>
<evidence type="ECO:0000256" key="3">
    <source>
        <dbReference type="ARBA" id="ARBA00022679"/>
    </source>
</evidence>
<feature type="binding site" evidence="7">
    <location>
        <position position="58"/>
    </location>
    <ligand>
        <name>ATP</name>
        <dbReference type="ChEBI" id="CHEBI:30616"/>
    </ligand>
</feature>
<reference evidence="10 11" key="1">
    <citation type="submission" date="2019-03" db="EMBL/GenBank/DDBJ databases">
        <title>Draft genome sequences of novel Actinobacteria.</title>
        <authorList>
            <person name="Sahin N."/>
            <person name="Ay H."/>
            <person name="Saygin H."/>
        </authorList>
    </citation>
    <scope>NUCLEOTIDE SEQUENCE [LARGE SCALE GENOMIC DNA]</scope>
    <source>
        <strain evidence="10 11">KC310</strain>
    </source>
</reference>
<dbReference type="EMBL" id="SMKO01000243">
    <property type="protein sequence ID" value="TDC88768.1"/>
    <property type="molecule type" value="Genomic_DNA"/>
</dbReference>
<dbReference type="CDD" id="cd14014">
    <property type="entry name" value="STKc_PknB_like"/>
    <property type="match status" value="1"/>
</dbReference>
<dbReference type="PANTHER" id="PTHR43289:SF6">
    <property type="entry name" value="SERINE_THREONINE-PROTEIN KINASE NEKL-3"/>
    <property type="match status" value="1"/>
</dbReference>
<dbReference type="InterPro" id="IPR011009">
    <property type="entry name" value="Kinase-like_dom_sf"/>
</dbReference>
<evidence type="ECO:0000313" key="11">
    <source>
        <dbReference type="Proteomes" id="UP000295258"/>
    </source>
</evidence>
<gene>
    <name evidence="10" type="ORF">E1292_45275</name>
</gene>
<name>A0A4R4UB39_9ACTN</name>
<sequence>MAPLKRIYIAPFYAGGMSSVEDRSLAGRYRLLSPIGTGGMGTVWRAHDERLDREVAIKEVRLPPELGPGERAELCARMVREAQAASRLKHPGIVTVHDVLTRDDRPWIVMRLLRGRPLDRVIRDSGTLPVRRVARLGLGVLDALATAHAAGVLHRDIKPGNIFLGEDGAPVLTDFGIATVEGQATITQSGMLVGSPGYIAPERLRGERPGPQSDLWSLAATLYEAAEGEPAHPGGDAMAVLARVLTEEARPPRRSGPLGPLLTRMLAREPAQRPAPELVRRTLASVAEDAEPPPLPAPAALPAGRSTRPFPGMDGRRRRLGLAAGAAALLVVAGTLAVTNLRGEEPPPVAS</sequence>
<feature type="region of interest" description="Disordered" evidence="8">
    <location>
        <begin position="287"/>
        <end position="315"/>
    </location>
</feature>
<evidence type="ECO:0000256" key="2">
    <source>
        <dbReference type="ARBA" id="ARBA00022527"/>
    </source>
</evidence>
<accession>A0A4R4UB39</accession>
<keyword evidence="4 7" id="KW-0547">Nucleotide-binding</keyword>
<keyword evidence="5 10" id="KW-0418">Kinase</keyword>
<keyword evidence="6 7" id="KW-0067">ATP-binding</keyword>
<evidence type="ECO:0000256" key="7">
    <source>
        <dbReference type="PROSITE-ProRule" id="PRU10141"/>
    </source>
</evidence>
<feature type="non-terminal residue" evidence="10">
    <location>
        <position position="351"/>
    </location>
</feature>
<dbReference type="SUPFAM" id="SSF56112">
    <property type="entry name" value="Protein kinase-like (PK-like)"/>
    <property type="match status" value="1"/>
</dbReference>
<dbReference type="AlphaFoldDB" id="A0A4R4UB39"/>
<dbReference type="PANTHER" id="PTHR43289">
    <property type="entry name" value="MITOGEN-ACTIVATED PROTEIN KINASE KINASE KINASE 20-RELATED"/>
    <property type="match status" value="1"/>
</dbReference>
<keyword evidence="2 10" id="KW-0723">Serine/threonine-protein kinase</keyword>
<feature type="domain" description="Protein kinase" evidence="9">
    <location>
        <begin position="29"/>
        <end position="286"/>
    </location>
</feature>
<dbReference type="GO" id="GO:0004674">
    <property type="term" value="F:protein serine/threonine kinase activity"/>
    <property type="evidence" value="ECO:0007669"/>
    <property type="project" value="UniProtKB-KW"/>
</dbReference>
<dbReference type="InterPro" id="IPR000719">
    <property type="entry name" value="Prot_kinase_dom"/>
</dbReference>
<evidence type="ECO:0000256" key="4">
    <source>
        <dbReference type="ARBA" id="ARBA00022741"/>
    </source>
</evidence>
<dbReference type="SMART" id="SM00220">
    <property type="entry name" value="S_TKc"/>
    <property type="match status" value="1"/>
</dbReference>
<dbReference type="InterPro" id="IPR017441">
    <property type="entry name" value="Protein_kinase_ATP_BS"/>
</dbReference>
<keyword evidence="11" id="KW-1185">Reference proteome</keyword>
<dbReference type="InterPro" id="IPR008271">
    <property type="entry name" value="Ser/Thr_kinase_AS"/>
</dbReference>
<dbReference type="Gene3D" id="1.10.510.10">
    <property type="entry name" value="Transferase(Phosphotransferase) domain 1"/>
    <property type="match status" value="1"/>
</dbReference>
<keyword evidence="3" id="KW-0808">Transferase</keyword>
<dbReference type="Pfam" id="PF00069">
    <property type="entry name" value="Pkinase"/>
    <property type="match status" value="1"/>
</dbReference>
<dbReference type="PROSITE" id="PS00108">
    <property type="entry name" value="PROTEIN_KINASE_ST"/>
    <property type="match status" value="1"/>
</dbReference>
<dbReference type="GO" id="GO:0005524">
    <property type="term" value="F:ATP binding"/>
    <property type="evidence" value="ECO:0007669"/>
    <property type="project" value="UniProtKB-UniRule"/>
</dbReference>
<dbReference type="Proteomes" id="UP000295258">
    <property type="component" value="Unassembled WGS sequence"/>
</dbReference>
<evidence type="ECO:0000256" key="5">
    <source>
        <dbReference type="ARBA" id="ARBA00022777"/>
    </source>
</evidence>
<evidence type="ECO:0000256" key="1">
    <source>
        <dbReference type="ARBA" id="ARBA00012513"/>
    </source>
</evidence>
<comment type="caution">
    <text evidence="10">The sequence shown here is derived from an EMBL/GenBank/DDBJ whole genome shotgun (WGS) entry which is preliminary data.</text>
</comment>
<dbReference type="PROSITE" id="PS50011">
    <property type="entry name" value="PROTEIN_KINASE_DOM"/>
    <property type="match status" value="1"/>
</dbReference>